<accession>A0A6J6FMX0</accession>
<dbReference type="Pfam" id="PF13692">
    <property type="entry name" value="Glyco_trans_1_4"/>
    <property type="match status" value="1"/>
</dbReference>
<dbReference type="EMBL" id="CAEZUE010000033">
    <property type="protein sequence ID" value="CAB4588303.1"/>
    <property type="molecule type" value="Genomic_DNA"/>
</dbReference>
<dbReference type="InterPro" id="IPR028098">
    <property type="entry name" value="Glyco_trans_4-like_N"/>
</dbReference>
<dbReference type="PANTHER" id="PTHR45947">
    <property type="entry name" value="SULFOQUINOVOSYL TRANSFERASE SQD2"/>
    <property type="match status" value="1"/>
</dbReference>
<dbReference type="SUPFAM" id="SSF53756">
    <property type="entry name" value="UDP-Glycosyltransferase/glycogen phosphorylase"/>
    <property type="match status" value="1"/>
</dbReference>
<dbReference type="Gene3D" id="3.40.50.2000">
    <property type="entry name" value="Glycogen Phosphorylase B"/>
    <property type="match status" value="2"/>
</dbReference>
<dbReference type="InterPro" id="IPR050194">
    <property type="entry name" value="Glycosyltransferase_grp1"/>
</dbReference>
<dbReference type="AlphaFoldDB" id="A0A6J6FMX0"/>
<protein>
    <submittedName>
        <fullName evidence="2">Unannotated protein</fullName>
    </submittedName>
</protein>
<reference evidence="2" key="1">
    <citation type="submission" date="2020-05" db="EMBL/GenBank/DDBJ databases">
        <authorList>
            <person name="Chiriac C."/>
            <person name="Salcher M."/>
            <person name="Ghai R."/>
            <person name="Kavagutti S V."/>
        </authorList>
    </citation>
    <scope>NUCLEOTIDE SEQUENCE</scope>
</reference>
<dbReference type="Pfam" id="PF13439">
    <property type="entry name" value="Glyco_transf_4"/>
    <property type="match status" value="1"/>
</dbReference>
<feature type="domain" description="Glycosyltransferase subfamily 4-like N-terminal" evidence="1">
    <location>
        <begin position="14"/>
        <end position="208"/>
    </location>
</feature>
<proteinExistence type="predicted"/>
<evidence type="ECO:0000313" key="2">
    <source>
        <dbReference type="EMBL" id="CAB4588303.1"/>
    </source>
</evidence>
<sequence>MHILIFCEQHPHTIGGAQMSVVLQAKFLRRAGHTVTLVSPALRTGPLTDPNYIDLPSWPIPTVAEYTWMWPRKAHLLSIATALASKAPVDVVHVQSDFWGAALGYRFASQHNLPVVHTFHNRLDVGVDGTFPFPGLLYAVLGRWQRWSLGERRGGMSRTAYDYFAGYAREAHAIIAPSRHFARILTERGVTARGGESPSVIPTGVDDDVIATVKKSQPDRSKPARVVWVGRFSREKRPVEFCEALSLVTPEPHGVLVGSGALRADAERVAPLGTEFTGPLAYPDALREIAAADVLVQSSFGFETQGMTVTEALALGTAVVVVDPDIASELAEGQVTVAKDRSPQGLAAAIELAIVAARGAHGQSRDERSALLQSTLTKQAISLYESVIAR</sequence>
<dbReference type="GO" id="GO:0016757">
    <property type="term" value="F:glycosyltransferase activity"/>
    <property type="evidence" value="ECO:0007669"/>
    <property type="project" value="TreeGrafter"/>
</dbReference>
<name>A0A6J6FMX0_9ZZZZ</name>
<gene>
    <name evidence="2" type="ORF">UFOPK1788_00376</name>
</gene>
<organism evidence="2">
    <name type="scientific">freshwater metagenome</name>
    <dbReference type="NCBI Taxonomy" id="449393"/>
    <lineage>
        <taxon>unclassified sequences</taxon>
        <taxon>metagenomes</taxon>
        <taxon>ecological metagenomes</taxon>
    </lineage>
</organism>
<evidence type="ECO:0000259" key="1">
    <source>
        <dbReference type="Pfam" id="PF13439"/>
    </source>
</evidence>
<dbReference type="PANTHER" id="PTHR45947:SF3">
    <property type="entry name" value="SULFOQUINOVOSYL TRANSFERASE SQD2"/>
    <property type="match status" value="1"/>
</dbReference>